<proteinExistence type="inferred from homology"/>
<evidence type="ECO:0000256" key="9">
    <source>
        <dbReference type="HAMAP-Rule" id="MF_00151"/>
    </source>
</evidence>
<keyword evidence="12" id="KW-1185">Reference proteome</keyword>
<feature type="binding site" evidence="9">
    <location>
        <begin position="9"/>
        <end position="10"/>
    </location>
    <ligand>
        <name>ATP</name>
        <dbReference type="ChEBI" id="CHEBI:30616"/>
    </ligand>
</feature>
<gene>
    <name evidence="9 11" type="primary">coaD</name>
    <name evidence="11" type="ORF">HMPREF0551_2413</name>
</gene>
<keyword evidence="1 9" id="KW-0963">Cytoplasm</keyword>
<dbReference type="PANTHER" id="PTHR21342:SF1">
    <property type="entry name" value="PHOSPHOPANTETHEINE ADENYLYLTRANSFERASE"/>
    <property type="match status" value="1"/>
</dbReference>
<evidence type="ECO:0000256" key="7">
    <source>
        <dbReference type="ARBA" id="ARBA00022993"/>
    </source>
</evidence>
<feature type="binding site" evidence="9">
    <location>
        <position position="86"/>
    </location>
    <ligand>
        <name>substrate</name>
    </ligand>
</feature>
<accession>E7S0E9</accession>
<dbReference type="UniPathway" id="UPA00241">
    <property type="reaction ID" value="UER00355"/>
</dbReference>
<dbReference type="SUPFAM" id="SSF52374">
    <property type="entry name" value="Nucleotidylyl transferase"/>
    <property type="match status" value="1"/>
</dbReference>
<sequence length="168" mass="18816">MSLVVYPGTFDPLTLGHQDVVNRVAAHHESVVVAISDSRTNTLFTMAERVDMAKAILVGLPNVRVMSFSGLVTDFARDIGANLIVRGLRDASDFDYERRMASLNRILQPTIDTHFIIPDDRYQSITGTLVREIAMMGGDVRAFVNPVVLAALQEKYLKRQQEPRKESR</sequence>
<dbReference type="AlphaFoldDB" id="E7S0E9"/>
<dbReference type="InterPro" id="IPR001980">
    <property type="entry name" value="PPAT"/>
</dbReference>
<comment type="similarity">
    <text evidence="9">Belongs to the bacterial CoaD family.</text>
</comment>
<dbReference type="GO" id="GO:0015937">
    <property type="term" value="P:coenzyme A biosynthetic process"/>
    <property type="evidence" value="ECO:0007669"/>
    <property type="project" value="UniProtKB-UniRule"/>
</dbReference>
<comment type="catalytic activity">
    <reaction evidence="8 9">
        <text>(R)-4'-phosphopantetheine + ATP + H(+) = 3'-dephospho-CoA + diphosphate</text>
        <dbReference type="Rhea" id="RHEA:19801"/>
        <dbReference type="ChEBI" id="CHEBI:15378"/>
        <dbReference type="ChEBI" id="CHEBI:30616"/>
        <dbReference type="ChEBI" id="CHEBI:33019"/>
        <dbReference type="ChEBI" id="CHEBI:57328"/>
        <dbReference type="ChEBI" id="CHEBI:61723"/>
        <dbReference type="EC" id="2.7.7.3"/>
    </reaction>
</comment>
<feature type="binding site" evidence="9">
    <location>
        <position position="17"/>
    </location>
    <ligand>
        <name>ATP</name>
        <dbReference type="ChEBI" id="CHEBI:30616"/>
    </ligand>
</feature>
<dbReference type="STRING" id="887898.HMPREF0551_2413"/>
<feature type="binding site" evidence="9">
    <location>
        <position position="72"/>
    </location>
    <ligand>
        <name>substrate</name>
    </ligand>
</feature>
<dbReference type="Gene3D" id="3.40.50.620">
    <property type="entry name" value="HUPs"/>
    <property type="match status" value="1"/>
</dbReference>
<evidence type="ECO:0000256" key="4">
    <source>
        <dbReference type="ARBA" id="ARBA00022741"/>
    </source>
</evidence>
<dbReference type="InterPro" id="IPR004821">
    <property type="entry name" value="Cyt_trans-like"/>
</dbReference>
<feature type="domain" description="Cytidyltransferase-like" evidence="10">
    <location>
        <begin position="5"/>
        <end position="132"/>
    </location>
</feature>
<keyword evidence="6 9" id="KW-0460">Magnesium</keyword>
<comment type="cofactor">
    <cofactor evidence="9">
        <name>Mg(2+)</name>
        <dbReference type="ChEBI" id="CHEBI:18420"/>
    </cofactor>
</comment>
<dbReference type="eggNOG" id="COG0669">
    <property type="taxonomic scope" value="Bacteria"/>
</dbReference>
<protein>
    <recommendedName>
        <fullName evidence="9">Phosphopantetheine adenylyltransferase</fullName>
        <ecNumber evidence="9">2.7.7.3</ecNumber>
    </recommendedName>
    <alternativeName>
        <fullName evidence="9">Dephospho-CoA pyrophosphorylase</fullName>
    </alternativeName>
    <alternativeName>
        <fullName evidence="9">Pantetheine-phosphate adenylyltransferase</fullName>
        <shortName evidence="9">PPAT</shortName>
    </alternativeName>
</protein>
<evidence type="ECO:0000256" key="6">
    <source>
        <dbReference type="ARBA" id="ARBA00022842"/>
    </source>
</evidence>
<dbReference type="GO" id="GO:0005737">
    <property type="term" value="C:cytoplasm"/>
    <property type="evidence" value="ECO:0007669"/>
    <property type="project" value="UniProtKB-SubCell"/>
</dbReference>
<dbReference type="HAMAP" id="MF_00151">
    <property type="entry name" value="PPAT_bact"/>
    <property type="match status" value="1"/>
</dbReference>
<comment type="pathway">
    <text evidence="9">Cofactor biosynthesis; coenzyme A biosynthesis; CoA from (R)-pantothenate: step 4/5.</text>
</comment>
<keyword evidence="7 9" id="KW-0173">Coenzyme A biosynthesis</keyword>
<evidence type="ECO:0000259" key="10">
    <source>
        <dbReference type="Pfam" id="PF01467"/>
    </source>
</evidence>
<evidence type="ECO:0000256" key="8">
    <source>
        <dbReference type="ARBA" id="ARBA00029346"/>
    </source>
</evidence>
<dbReference type="EC" id="2.7.7.3" evidence="9"/>
<dbReference type="NCBIfam" id="TIGR01510">
    <property type="entry name" value="coaD_prev_kdtB"/>
    <property type="match status" value="1"/>
</dbReference>
<feature type="binding site" evidence="9">
    <location>
        <begin position="122"/>
        <end position="128"/>
    </location>
    <ligand>
        <name>ATP</name>
        <dbReference type="ChEBI" id="CHEBI:30616"/>
    </ligand>
</feature>
<dbReference type="GO" id="GO:0004595">
    <property type="term" value="F:pantetheine-phosphate adenylyltransferase activity"/>
    <property type="evidence" value="ECO:0007669"/>
    <property type="project" value="UniProtKB-UniRule"/>
</dbReference>
<evidence type="ECO:0000313" key="11">
    <source>
        <dbReference type="EMBL" id="EFV94298.1"/>
    </source>
</evidence>
<evidence type="ECO:0000256" key="3">
    <source>
        <dbReference type="ARBA" id="ARBA00022695"/>
    </source>
</evidence>
<keyword evidence="4 9" id="KW-0547">Nucleotide-binding</keyword>
<feature type="binding site" evidence="9">
    <location>
        <position position="9"/>
    </location>
    <ligand>
        <name>substrate</name>
    </ligand>
</feature>
<feature type="binding site" evidence="9">
    <location>
        <begin position="87"/>
        <end position="89"/>
    </location>
    <ligand>
        <name>ATP</name>
        <dbReference type="ChEBI" id="CHEBI:30616"/>
    </ligand>
</feature>
<comment type="function">
    <text evidence="9">Reversibly transfers an adenylyl group from ATP to 4'-phosphopantetheine, yielding dephospho-CoA (dPCoA) and pyrophosphate.</text>
</comment>
<evidence type="ECO:0000256" key="1">
    <source>
        <dbReference type="ARBA" id="ARBA00022490"/>
    </source>
</evidence>
<organism evidence="11 12">
    <name type="scientific">Lautropia mirabilis ATCC 51599</name>
    <dbReference type="NCBI Taxonomy" id="887898"/>
    <lineage>
        <taxon>Bacteria</taxon>
        <taxon>Pseudomonadati</taxon>
        <taxon>Pseudomonadota</taxon>
        <taxon>Betaproteobacteria</taxon>
        <taxon>Burkholderiales</taxon>
        <taxon>Burkholderiaceae</taxon>
        <taxon>Lautropia</taxon>
    </lineage>
</organism>
<evidence type="ECO:0000256" key="5">
    <source>
        <dbReference type="ARBA" id="ARBA00022840"/>
    </source>
</evidence>
<comment type="subunit">
    <text evidence="9">Homohexamer.</text>
</comment>
<dbReference type="PANTHER" id="PTHR21342">
    <property type="entry name" value="PHOSPHOPANTETHEINE ADENYLYLTRANSFERASE"/>
    <property type="match status" value="1"/>
</dbReference>
<dbReference type="Pfam" id="PF01467">
    <property type="entry name" value="CTP_transf_like"/>
    <property type="match status" value="1"/>
</dbReference>
<reference evidence="11 12" key="1">
    <citation type="submission" date="2010-12" db="EMBL/GenBank/DDBJ databases">
        <authorList>
            <person name="Muzny D."/>
            <person name="Qin X."/>
            <person name="Deng J."/>
            <person name="Jiang H."/>
            <person name="Liu Y."/>
            <person name="Qu J."/>
            <person name="Song X.-Z."/>
            <person name="Zhang L."/>
            <person name="Thornton R."/>
            <person name="Coyle M."/>
            <person name="Francisco L."/>
            <person name="Jackson L."/>
            <person name="Javaid M."/>
            <person name="Korchina V."/>
            <person name="Kovar C."/>
            <person name="Mata R."/>
            <person name="Mathew T."/>
            <person name="Ngo R."/>
            <person name="Nguyen L."/>
            <person name="Nguyen N."/>
            <person name="Okwuonu G."/>
            <person name="Ongeri F."/>
            <person name="Pham C."/>
            <person name="Simmons D."/>
            <person name="Wilczek-Boney K."/>
            <person name="Hale W."/>
            <person name="Jakkamsetti A."/>
            <person name="Pham P."/>
            <person name="Ruth R."/>
            <person name="San Lucas F."/>
            <person name="Warren J."/>
            <person name="Zhang J."/>
            <person name="Zhao Z."/>
            <person name="Zhou C."/>
            <person name="Zhu D."/>
            <person name="Lee S."/>
            <person name="Bess C."/>
            <person name="Blankenburg K."/>
            <person name="Forbes L."/>
            <person name="Fu Q."/>
            <person name="Gubbala S."/>
            <person name="Hirani K."/>
            <person name="Jayaseelan J.C."/>
            <person name="Lara F."/>
            <person name="Munidasa M."/>
            <person name="Palculict T."/>
            <person name="Patil S."/>
            <person name="Pu L.-L."/>
            <person name="Saada N."/>
            <person name="Tang L."/>
            <person name="Weissenberger G."/>
            <person name="Zhu Y."/>
            <person name="Hemphill L."/>
            <person name="Shang Y."/>
            <person name="Youmans B."/>
            <person name="Ayvaz T."/>
            <person name="Ross M."/>
            <person name="Santibanez J."/>
            <person name="Aqrawi P."/>
            <person name="Gross S."/>
            <person name="Joshi V."/>
            <person name="Fowler G."/>
            <person name="Nazareth L."/>
            <person name="Reid J."/>
            <person name="Worley K."/>
            <person name="Petrosino J."/>
            <person name="Highlander S."/>
            <person name="Gibbs R."/>
        </authorList>
    </citation>
    <scope>NUCLEOTIDE SEQUENCE [LARGE SCALE GENOMIC DNA]</scope>
    <source>
        <strain evidence="11 12">ATCC 51599</strain>
    </source>
</reference>
<comment type="subcellular location">
    <subcellularLocation>
        <location evidence="9">Cytoplasm</location>
    </subcellularLocation>
</comment>
<dbReference type="NCBIfam" id="TIGR00125">
    <property type="entry name" value="cyt_tran_rel"/>
    <property type="match status" value="1"/>
</dbReference>
<keyword evidence="5 9" id="KW-0067">ATP-binding</keyword>
<dbReference type="RefSeq" id="WP_005674855.1">
    <property type="nucleotide sequence ID" value="NZ_CP146288.1"/>
</dbReference>
<name>E7S0E9_9BURK</name>
<dbReference type="EMBL" id="AEQP01000022">
    <property type="protein sequence ID" value="EFV94298.1"/>
    <property type="molecule type" value="Genomic_DNA"/>
</dbReference>
<dbReference type="HOGENOM" id="CLU_100149_0_1_4"/>
<feature type="binding site" evidence="9">
    <location>
        <position position="97"/>
    </location>
    <ligand>
        <name>ATP</name>
        <dbReference type="ChEBI" id="CHEBI:30616"/>
    </ligand>
</feature>
<dbReference type="PRINTS" id="PR01020">
    <property type="entry name" value="LPSBIOSNTHSS"/>
</dbReference>
<dbReference type="InterPro" id="IPR014729">
    <property type="entry name" value="Rossmann-like_a/b/a_fold"/>
</dbReference>
<dbReference type="GO" id="GO:0005524">
    <property type="term" value="F:ATP binding"/>
    <property type="evidence" value="ECO:0007669"/>
    <property type="project" value="UniProtKB-KW"/>
</dbReference>
<comment type="caution">
    <text evidence="9">Lacks conserved residue(s) required for the propagation of feature annotation.</text>
</comment>
<comment type="caution">
    <text evidence="11">The sequence shown here is derived from an EMBL/GenBank/DDBJ whole genome shotgun (WGS) entry which is preliminary data.</text>
</comment>
<keyword evidence="3 9" id="KW-0548">Nucleotidyltransferase</keyword>
<dbReference type="Proteomes" id="UP000011021">
    <property type="component" value="Unassembled WGS sequence"/>
</dbReference>
<evidence type="ECO:0000313" key="12">
    <source>
        <dbReference type="Proteomes" id="UP000011021"/>
    </source>
</evidence>
<feature type="site" description="Transition state stabilizer" evidence="9">
    <location>
        <position position="17"/>
    </location>
</feature>
<keyword evidence="2 9" id="KW-0808">Transferase</keyword>
<evidence type="ECO:0000256" key="2">
    <source>
        <dbReference type="ARBA" id="ARBA00022679"/>
    </source>
</evidence>